<sequence length="128" mass="14463">MARVRCGLRPKYLAGERKRDVDNSTSLARNKHSPNDATRWKCLHIKCFAIHSGPASAAAERFYCLRFQHTVACDAVFLQLNSFDFWGVPSNPPRVTPGLATPLERLTKPDYRLCKIAACDVELRNELC</sequence>
<gene>
    <name evidence="1" type="ORF">EVAR_14886_1</name>
</gene>
<organism evidence="1 2">
    <name type="scientific">Eumeta variegata</name>
    <name type="common">Bagworm moth</name>
    <name type="synonym">Eumeta japonica</name>
    <dbReference type="NCBI Taxonomy" id="151549"/>
    <lineage>
        <taxon>Eukaryota</taxon>
        <taxon>Metazoa</taxon>
        <taxon>Ecdysozoa</taxon>
        <taxon>Arthropoda</taxon>
        <taxon>Hexapoda</taxon>
        <taxon>Insecta</taxon>
        <taxon>Pterygota</taxon>
        <taxon>Neoptera</taxon>
        <taxon>Endopterygota</taxon>
        <taxon>Lepidoptera</taxon>
        <taxon>Glossata</taxon>
        <taxon>Ditrysia</taxon>
        <taxon>Tineoidea</taxon>
        <taxon>Psychidae</taxon>
        <taxon>Oiketicinae</taxon>
        <taxon>Eumeta</taxon>
    </lineage>
</organism>
<accession>A0A4C1V4P1</accession>
<dbReference type="EMBL" id="BGZK01000270">
    <property type="protein sequence ID" value="GBP33205.1"/>
    <property type="molecule type" value="Genomic_DNA"/>
</dbReference>
<name>A0A4C1V4P1_EUMVA</name>
<keyword evidence="2" id="KW-1185">Reference proteome</keyword>
<reference evidence="1 2" key="1">
    <citation type="journal article" date="2019" name="Commun. Biol.">
        <title>The bagworm genome reveals a unique fibroin gene that provides high tensile strength.</title>
        <authorList>
            <person name="Kono N."/>
            <person name="Nakamura H."/>
            <person name="Ohtoshi R."/>
            <person name="Tomita M."/>
            <person name="Numata K."/>
            <person name="Arakawa K."/>
        </authorList>
    </citation>
    <scope>NUCLEOTIDE SEQUENCE [LARGE SCALE GENOMIC DNA]</scope>
</reference>
<comment type="caution">
    <text evidence="1">The sequence shown here is derived from an EMBL/GenBank/DDBJ whole genome shotgun (WGS) entry which is preliminary data.</text>
</comment>
<proteinExistence type="predicted"/>
<dbReference type="AlphaFoldDB" id="A0A4C1V4P1"/>
<protein>
    <submittedName>
        <fullName evidence="1">Uncharacterized protein</fullName>
    </submittedName>
</protein>
<dbReference type="Proteomes" id="UP000299102">
    <property type="component" value="Unassembled WGS sequence"/>
</dbReference>
<evidence type="ECO:0000313" key="2">
    <source>
        <dbReference type="Proteomes" id="UP000299102"/>
    </source>
</evidence>
<evidence type="ECO:0000313" key="1">
    <source>
        <dbReference type="EMBL" id="GBP33205.1"/>
    </source>
</evidence>